<reference evidence="5" key="2">
    <citation type="submission" date="2025-04" db="UniProtKB">
        <authorList>
            <consortium name="RefSeq"/>
        </authorList>
    </citation>
    <scope>IDENTIFICATION</scope>
    <source>
        <strain evidence="5">Aabys</strain>
    </source>
</reference>
<organism evidence="3">
    <name type="scientific">Musca domestica</name>
    <name type="common">House fly</name>
    <dbReference type="NCBI Taxonomy" id="7370"/>
    <lineage>
        <taxon>Eukaryota</taxon>
        <taxon>Metazoa</taxon>
        <taxon>Ecdysozoa</taxon>
        <taxon>Arthropoda</taxon>
        <taxon>Hexapoda</taxon>
        <taxon>Insecta</taxon>
        <taxon>Pterygota</taxon>
        <taxon>Neoptera</taxon>
        <taxon>Endopterygota</taxon>
        <taxon>Diptera</taxon>
        <taxon>Brachycera</taxon>
        <taxon>Muscomorpha</taxon>
        <taxon>Muscoidea</taxon>
        <taxon>Muscidae</taxon>
        <taxon>Musca</taxon>
    </lineage>
</organism>
<evidence type="ECO:0000313" key="3">
    <source>
        <dbReference type="EnsemblMetazoa" id="MDOA009143-PA"/>
    </source>
</evidence>
<dbReference type="EnsemblMetazoa" id="MDOA009143-RA">
    <property type="protein sequence ID" value="MDOA009143-PA"/>
    <property type="gene ID" value="MDOA009143"/>
</dbReference>
<dbReference type="GeneID" id="101888349"/>
<dbReference type="SUPFAM" id="SSF47616">
    <property type="entry name" value="GST C-terminal domain-like"/>
    <property type="match status" value="1"/>
</dbReference>
<dbReference type="InterPro" id="IPR040079">
    <property type="entry name" value="Glutathione_S-Trfase"/>
</dbReference>
<dbReference type="PANTHER" id="PTHR43969">
    <property type="entry name" value="GLUTATHIONE S TRANSFERASE D10, ISOFORM A-RELATED"/>
    <property type="match status" value="1"/>
</dbReference>
<dbReference type="Gene3D" id="1.20.1050.10">
    <property type="match status" value="1"/>
</dbReference>
<dbReference type="SUPFAM" id="SSF52833">
    <property type="entry name" value="Thioredoxin-like"/>
    <property type="match status" value="1"/>
</dbReference>
<dbReference type="PROSITE" id="PS50405">
    <property type="entry name" value="GST_CTER"/>
    <property type="match status" value="1"/>
</dbReference>
<dbReference type="Pfam" id="PF13417">
    <property type="entry name" value="GST_N_3"/>
    <property type="match status" value="1"/>
</dbReference>
<evidence type="ECO:0000259" key="2">
    <source>
        <dbReference type="PROSITE" id="PS50405"/>
    </source>
</evidence>
<name>A0A1I8MWF0_MUSDO</name>
<dbReference type="InterPro" id="IPR036282">
    <property type="entry name" value="Glutathione-S-Trfase_C_sf"/>
</dbReference>
<dbReference type="RefSeq" id="XP_005180754.1">
    <property type="nucleotide sequence ID" value="XM_005180697.3"/>
</dbReference>
<dbReference type="VEuPathDB" id="VectorBase:MDOMA2_006682"/>
<dbReference type="STRING" id="7370.A0A1I8MWF0"/>
<dbReference type="OrthoDB" id="2309723at2759"/>
<dbReference type="PANTHER" id="PTHR43969:SF4">
    <property type="entry name" value="FI01423P-RELATED"/>
    <property type="match status" value="1"/>
</dbReference>
<proteinExistence type="predicted"/>
<dbReference type="PROSITE" id="PS50404">
    <property type="entry name" value="GST_NTER"/>
    <property type="match status" value="1"/>
</dbReference>
<dbReference type="Proteomes" id="UP001652621">
    <property type="component" value="Unplaced"/>
</dbReference>
<evidence type="ECO:0000313" key="4">
    <source>
        <dbReference type="Proteomes" id="UP001652621"/>
    </source>
</evidence>
<gene>
    <name evidence="3" type="primary">101888349</name>
    <name evidence="5" type="synonym">LOC101888349</name>
</gene>
<dbReference type="Gene3D" id="3.40.30.10">
    <property type="entry name" value="Glutaredoxin"/>
    <property type="match status" value="1"/>
</dbReference>
<dbReference type="KEGG" id="mde:101888349"/>
<dbReference type="FunFam" id="1.20.1050.10:FF:000007">
    <property type="entry name" value="Glutathione S-transferase 1-1"/>
    <property type="match status" value="1"/>
</dbReference>
<dbReference type="SFLD" id="SFLDS00019">
    <property type="entry name" value="Glutathione_Transferase_(cytos"/>
    <property type="match status" value="1"/>
</dbReference>
<evidence type="ECO:0000259" key="1">
    <source>
        <dbReference type="PROSITE" id="PS50404"/>
    </source>
</evidence>
<feature type="domain" description="GST C-terminal" evidence="2">
    <location>
        <begin position="91"/>
        <end position="220"/>
    </location>
</feature>
<dbReference type="GO" id="GO:0006749">
    <property type="term" value="P:glutathione metabolic process"/>
    <property type="evidence" value="ECO:0007669"/>
    <property type="project" value="TreeGrafter"/>
</dbReference>
<reference evidence="3" key="1">
    <citation type="submission" date="2020-05" db="UniProtKB">
        <authorList>
            <consortium name="EnsemblMetazoa"/>
        </authorList>
    </citation>
    <scope>IDENTIFICATION</scope>
    <source>
        <strain evidence="3">Aabys</strain>
    </source>
</reference>
<dbReference type="AlphaFoldDB" id="A0A1I8MWF0"/>
<keyword evidence="4" id="KW-1185">Reference proteome</keyword>
<dbReference type="InterPro" id="IPR004046">
    <property type="entry name" value="GST_C"/>
</dbReference>
<protein>
    <submittedName>
        <fullName evidence="5">Glutathione S-transferase 1-like</fullName>
    </submittedName>
</protein>
<dbReference type="VEuPathDB" id="VectorBase:MDOA009143"/>
<dbReference type="InterPro" id="IPR004045">
    <property type="entry name" value="Glutathione_S-Trfase_N"/>
</dbReference>
<sequence length="223" mass="25766">MAKKPILYGSLTSPGVNAVIMAFKAVKKDFEFREVKPLKGENASPEYLAKNPIGTIPCLETEENQFIGDSHTITAYIVDRYGQDDSLYPKDLYKRAKVQQLQHFADGYLFTSCVRAAYEPIFWRTKNYVDEEIFKRIDKAYETMERILRQSKWVAGDHLTIADFHAVLCIYGLFYLRPVDHADYPHLFNWLQSMMEIPYVMEVLTSSAMSSSMGFLDKRMAKL</sequence>
<dbReference type="CDD" id="cd03177">
    <property type="entry name" value="GST_C_Delta_Epsilon"/>
    <property type="match status" value="1"/>
</dbReference>
<dbReference type="SFLD" id="SFLDG00358">
    <property type="entry name" value="Main_(cytGST)"/>
    <property type="match status" value="1"/>
</dbReference>
<dbReference type="InterPro" id="IPR010987">
    <property type="entry name" value="Glutathione-S-Trfase_C-like"/>
</dbReference>
<accession>A0A1I8MWF0</accession>
<dbReference type="InterPro" id="IPR036249">
    <property type="entry name" value="Thioredoxin-like_sf"/>
</dbReference>
<dbReference type="eggNOG" id="KOG0867">
    <property type="taxonomic scope" value="Eukaryota"/>
</dbReference>
<evidence type="ECO:0000313" key="5">
    <source>
        <dbReference type="RefSeq" id="XP_005180754.1"/>
    </source>
</evidence>
<dbReference type="GO" id="GO:0004364">
    <property type="term" value="F:glutathione transferase activity"/>
    <property type="evidence" value="ECO:0007669"/>
    <property type="project" value="TreeGrafter"/>
</dbReference>
<feature type="domain" description="GST N-terminal" evidence="1">
    <location>
        <begin position="3"/>
        <end position="85"/>
    </location>
</feature>
<dbReference type="Pfam" id="PF00043">
    <property type="entry name" value="GST_C"/>
    <property type="match status" value="1"/>
</dbReference>